<dbReference type="Proteomes" id="UP000579531">
    <property type="component" value="Unassembled WGS sequence"/>
</dbReference>
<accession>A0AA89Q9R4</accession>
<comment type="caution">
    <text evidence="1">The sequence shown here is derived from an EMBL/GenBank/DDBJ whole genome shotgun (WGS) entry which is preliminary data.</text>
</comment>
<dbReference type="RefSeq" id="WP_311240821.1">
    <property type="nucleotide sequence ID" value="NZ_BAABFE010000021.1"/>
</dbReference>
<keyword evidence="2" id="KW-1185">Reference proteome</keyword>
<dbReference type="AlphaFoldDB" id="A0AA89Q9R4"/>
<evidence type="ECO:0000313" key="1">
    <source>
        <dbReference type="EMBL" id="MBB5816901.1"/>
    </source>
</evidence>
<organism evidence="1 2">
    <name type="scientific">Streptomyces collinus</name>
    <dbReference type="NCBI Taxonomy" id="42684"/>
    <lineage>
        <taxon>Bacteria</taxon>
        <taxon>Bacillati</taxon>
        <taxon>Actinomycetota</taxon>
        <taxon>Actinomycetes</taxon>
        <taxon>Kitasatosporales</taxon>
        <taxon>Streptomycetaceae</taxon>
        <taxon>Streptomyces</taxon>
    </lineage>
</organism>
<proteinExistence type="predicted"/>
<dbReference type="EMBL" id="JACHLX010000002">
    <property type="protein sequence ID" value="MBB5816901.1"/>
    <property type="molecule type" value="Genomic_DNA"/>
</dbReference>
<evidence type="ECO:0000313" key="2">
    <source>
        <dbReference type="Proteomes" id="UP000579531"/>
    </source>
</evidence>
<dbReference type="GeneID" id="93835830"/>
<reference evidence="1 2" key="1">
    <citation type="submission" date="2020-08" db="EMBL/GenBank/DDBJ databases">
        <title>Sequencing the genomes of 1000 actinobacteria strains.</title>
        <authorList>
            <person name="Klenk H.-P."/>
        </authorList>
    </citation>
    <scope>NUCLEOTIDE SEQUENCE [LARGE SCALE GENOMIC DNA]</scope>
    <source>
        <strain evidence="1 2">DSM 40129</strain>
    </source>
</reference>
<protein>
    <submittedName>
        <fullName evidence="1">Uncharacterized protein</fullName>
    </submittedName>
</protein>
<gene>
    <name evidence="1" type="ORF">HNR72_008023</name>
</gene>
<sequence length="201" mass="21371">MDMLLTTGQAADELGCAVTTFRRLVHAGLLPGISKRGVRVMTPLSVVQALSARRDAPLQQLGNSEIAVLRVDAAQRVEDADRDWIGFAADLTPDDLLRALRGWWRCDAASTAAGGVLPVTLSGYVVAVLTGLECWEKNTQGRHSFPDARLAGYVTDLAAPHIAITSSLESDRRLAQLLLGTRLASHSGGAIAYVTTHSTVG</sequence>
<name>A0AA89Q9R4_STRCU</name>